<dbReference type="EMBL" id="GL883151">
    <property type="protein sequence ID" value="EGG00077.1"/>
    <property type="molecule type" value="Genomic_DNA"/>
</dbReference>
<dbReference type="VEuPathDB" id="FungiDB:MELLADRAFT_112194"/>
<evidence type="ECO:0000256" key="2">
    <source>
        <dbReference type="SAM" id="Phobius"/>
    </source>
</evidence>
<feature type="compositionally biased region" description="Basic residues" evidence="1">
    <location>
        <begin position="13"/>
        <end position="22"/>
    </location>
</feature>
<evidence type="ECO:0000313" key="3">
    <source>
        <dbReference type="EMBL" id="EGG00077.1"/>
    </source>
</evidence>
<feature type="compositionally biased region" description="Low complexity" evidence="1">
    <location>
        <begin position="57"/>
        <end position="76"/>
    </location>
</feature>
<dbReference type="RefSeq" id="XP_007416675.1">
    <property type="nucleotide sequence ID" value="XM_007416613.1"/>
</dbReference>
<feature type="region of interest" description="Disordered" evidence="1">
    <location>
        <begin position="1"/>
        <end position="88"/>
    </location>
</feature>
<sequence length="319" mass="36656">MNYFLPSNSLTSYHHHHQKQKQKQQNQSSSAKRNTLESHLDHHETSNIEDWTQIELNSTSTSNHPSSSSDIISTNPKETETSTNIRTVDSPITNLDQSQLISKLLPNEDHLHESQVDSLTDFDPQAWKRGEEVTKDHSSHYETLKPNLIPISNQLKKINIMKPNELESKLSYQIPVSSSSNLTNLNKPFDEVSQSSNLNQPSNSNLPRWRPYLSISRRKSKTLISKKPIDEIPIKETKVNENQIPKALNKPNPKKENEEEDDDQSVKNRWFKIDYKTLKFIGISSLVIIFGIGIGTKKRINLNKFKSMIFKSFKPLSIF</sequence>
<gene>
    <name evidence="3" type="ORF">MELLADRAFT_112194</name>
</gene>
<evidence type="ECO:0000256" key="1">
    <source>
        <dbReference type="SAM" id="MobiDB-lite"/>
    </source>
</evidence>
<feature type="region of interest" description="Disordered" evidence="1">
    <location>
        <begin position="185"/>
        <end position="210"/>
    </location>
</feature>
<feature type="compositionally biased region" description="Polar residues" evidence="1">
    <location>
        <begin position="1"/>
        <end position="11"/>
    </location>
</feature>
<feature type="compositionally biased region" description="Low complexity" evidence="1">
    <location>
        <begin position="23"/>
        <end position="32"/>
    </location>
</feature>
<feature type="compositionally biased region" description="Basic and acidic residues" evidence="1">
    <location>
        <begin position="34"/>
        <end position="46"/>
    </location>
</feature>
<feature type="region of interest" description="Disordered" evidence="1">
    <location>
        <begin position="240"/>
        <end position="263"/>
    </location>
</feature>
<feature type="compositionally biased region" description="Low complexity" evidence="1">
    <location>
        <begin position="193"/>
        <end position="207"/>
    </location>
</feature>
<proteinExistence type="predicted"/>
<evidence type="ECO:0000313" key="4">
    <source>
        <dbReference type="Proteomes" id="UP000001072"/>
    </source>
</evidence>
<dbReference type="OrthoDB" id="10611147at2759"/>
<accession>F4S5N8</accession>
<keyword evidence="2" id="KW-1133">Transmembrane helix</keyword>
<keyword evidence="4" id="KW-1185">Reference proteome</keyword>
<dbReference type="GeneID" id="18924598"/>
<dbReference type="InParanoid" id="F4S5N8"/>
<feature type="transmembrane region" description="Helical" evidence="2">
    <location>
        <begin position="277"/>
        <end position="296"/>
    </location>
</feature>
<reference evidence="4" key="1">
    <citation type="journal article" date="2011" name="Proc. Natl. Acad. Sci. U.S.A.">
        <title>Obligate biotrophy features unraveled by the genomic analysis of rust fungi.</title>
        <authorList>
            <person name="Duplessis S."/>
            <person name="Cuomo C.A."/>
            <person name="Lin Y.-C."/>
            <person name="Aerts A."/>
            <person name="Tisserant E."/>
            <person name="Veneault-Fourrey C."/>
            <person name="Joly D.L."/>
            <person name="Hacquard S."/>
            <person name="Amselem J."/>
            <person name="Cantarel B.L."/>
            <person name="Chiu R."/>
            <person name="Coutinho P.M."/>
            <person name="Feau N."/>
            <person name="Field M."/>
            <person name="Frey P."/>
            <person name="Gelhaye E."/>
            <person name="Goldberg J."/>
            <person name="Grabherr M.G."/>
            <person name="Kodira C.D."/>
            <person name="Kohler A."/>
            <person name="Kuees U."/>
            <person name="Lindquist E.A."/>
            <person name="Lucas S.M."/>
            <person name="Mago R."/>
            <person name="Mauceli E."/>
            <person name="Morin E."/>
            <person name="Murat C."/>
            <person name="Pangilinan J.L."/>
            <person name="Park R."/>
            <person name="Pearson M."/>
            <person name="Quesneville H."/>
            <person name="Rouhier N."/>
            <person name="Sakthikumar S."/>
            <person name="Salamov A.A."/>
            <person name="Schmutz J."/>
            <person name="Selles B."/>
            <person name="Shapiro H."/>
            <person name="Tanguay P."/>
            <person name="Tuskan G.A."/>
            <person name="Henrissat B."/>
            <person name="Van de Peer Y."/>
            <person name="Rouze P."/>
            <person name="Ellis J.G."/>
            <person name="Dodds P.N."/>
            <person name="Schein J.E."/>
            <person name="Zhong S."/>
            <person name="Hamelin R.C."/>
            <person name="Grigoriev I.V."/>
            <person name="Szabo L.J."/>
            <person name="Martin F."/>
        </authorList>
    </citation>
    <scope>NUCLEOTIDE SEQUENCE [LARGE SCALE GENOMIC DNA]</scope>
    <source>
        <strain evidence="4">98AG31 / pathotype 3-4-7</strain>
    </source>
</reference>
<organism evidence="4">
    <name type="scientific">Melampsora larici-populina (strain 98AG31 / pathotype 3-4-7)</name>
    <name type="common">Poplar leaf rust fungus</name>
    <dbReference type="NCBI Taxonomy" id="747676"/>
    <lineage>
        <taxon>Eukaryota</taxon>
        <taxon>Fungi</taxon>
        <taxon>Dikarya</taxon>
        <taxon>Basidiomycota</taxon>
        <taxon>Pucciniomycotina</taxon>
        <taxon>Pucciniomycetes</taxon>
        <taxon>Pucciniales</taxon>
        <taxon>Melampsoraceae</taxon>
        <taxon>Melampsora</taxon>
    </lineage>
</organism>
<dbReference type="AlphaFoldDB" id="F4S5N8"/>
<name>F4S5N8_MELLP</name>
<dbReference type="KEGG" id="mlr:MELLADRAFT_112194"/>
<dbReference type="Proteomes" id="UP000001072">
    <property type="component" value="Unassembled WGS sequence"/>
</dbReference>
<protein>
    <submittedName>
        <fullName evidence="3">Uncharacterized protein</fullName>
    </submittedName>
</protein>
<keyword evidence="2" id="KW-0812">Transmembrane</keyword>
<dbReference type="HOGENOM" id="CLU_871784_0_0_1"/>
<keyword evidence="2" id="KW-0472">Membrane</keyword>